<keyword evidence="2" id="KW-0472">Membrane</keyword>
<feature type="transmembrane region" description="Helical" evidence="2">
    <location>
        <begin position="6"/>
        <end position="28"/>
    </location>
</feature>
<evidence type="ECO:0000313" key="4">
    <source>
        <dbReference type="Proteomes" id="UP001519289"/>
    </source>
</evidence>
<dbReference type="EMBL" id="JAGGLG010000003">
    <property type="protein sequence ID" value="MBP2017146.1"/>
    <property type="molecule type" value="Genomic_DNA"/>
</dbReference>
<comment type="caution">
    <text evidence="3">The sequence shown here is derived from an EMBL/GenBank/DDBJ whole genome shotgun (WGS) entry which is preliminary data.</text>
</comment>
<dbReference type="Proteomes" id="UP001519289">
    <property type="component" value="Unassembled WGS sequence"/>
</dbReference>
<feature type="transmembrane region" description="Helical" evidence="2">
    <location>
        <begin position="68"/>
        <end position="88"/>
    </location>
</feature>
<name>A0ABS4JQJ0_9FIRM</name>
<organism evidence="3 4">
    <name type="scientific">Symbiobacterium terraclitae</name>
    <dbReference type="NCBI Taxonomy" id="557451"/>
    <lineage>
        <taxon>Bacteria</taxon>
        <taxon>Bacillati</taxon>
        <taxon>Bacillota</taxon>
        <taxon>Clostridia</taxon>
        <taxon>Eubacteriales</taxon>
        <taxon>Symbiobacteriaceae</taxon>
        <taxon>Symbiobacterium</taxon>
    </lineage>
</organism>
<dbReference type="RefSeq" id="WP_209465299.1">
    <property type="nucleotide sequence ID" value="NZ_JAGGLG010000003.1"/>
</dbReference>
<reference evidence="3 4" key="1">
    <citation type="submission" date="2021-03" db="EMBL/GenBank/DDBJ databases">
        <title>Genomic Encyclopedia of Type Strains, Phase IV (KMG-IV): sequencing the most valuable type-strain genomes for metagenomic binning, comparative biology and taxonomic classification.</title>
        <authorList>
            <person name="Goeker M."/>
        </authorList>
    </citation>
    <scope>NUCLEOTIDE SEQUENCE [LARGE SCALE GENOMIC DNA]</scope>
    <source>
        <strain evidence="3 4">DSM 27138</strain>
    </source>
</reference>
<evidence type="ECO:0000256" key="1">
    <source>
        <dbReference type="SAM" id="MobiDB-lite"/>
    </source>
</evidence>
<evidence type="ECO:0000313" key="3">
    <source>
        <dbReference type="EMBL" id="MBP2017146.1"/>
    </source>
</evidence>
<evidence type="ECO:0000256" key="2">
    <source>
        <dbReference type="SAM" id="Phobius"/>
    </source>
</evidence>
<sequence>MGEVTAVGQVLLFVINLAFDLALLWFAARVARVRPRTWRLWAAALLGAALAVLPVVLPTAWPGGGGDWLVSGAAVVSVSALLVLLVVWPGTWSQFAAVFAFFWTGLALAGGLLRLLEERRPDLFVSPPAILVATGVGVAVGGVQLLWQVHRERAEVDDALYELAVFFDDRRATLVGLLDSGNHLRTPVSGLPVVIVAADRMRAHLPPEVVRAAGGGLDVLDGLPPEWQVRCQLVPYAAVGRADGMLLVVRPDGVAVRPLGRGEWVPVRGHIGLAAHPLDPEGRYAALLPGEIAAAARRNQRRSRTGEKEEEWPDAHVR</sequence>
<dbReference type="InterPro" id="IPR005081">
    <property type="entry name" value="SpoIIGA"/>
</dbReference>
<dbReference type="NCBIfam" id="TIGR02854">
    <property type="entry name" value="spore_II_GA"/>
    <property type="match status" value="1"/>
</dbReference>
<feature type="transmembrane region" description="Helical" evidence="2">
    <location>
        <begin position="40"/>
        <end position="62"/>
    </location>
</feature>
<feature type="region of interest" description="Disordered" evidence="1">
    <location>
        <begin position="296"/>
        <end position="318"/>
    </location>
</feature>
<keyword evidence="2" id="KW-0812">Transmembrane</keyword>
<proteinExistence type="predicted"/>
<gene>
    <name evidence="3" type="ORF">J2Z79_000520</name>
</gene>
<feature type="transmembrane region" description="Helical" evidence="2">
    <location>
        <begin position="128"/>
        <end position="147"/>
    </location>
</feature>
<dbReference type="Pfam" id="PF03419">
    <property type="entry name" value="Peptidase_U4"/>
    <property type="match status" value="1"/>
</dbReference>
<protein>
    <submittedName>
        <fullName evidence="3">Stage II sporulation protein GA (Sporulation sigma-E factor processing peptidase)</fullName>
        <ecNumber evidence="3">3.4.23.-</ecNumber>
    </submittedName>
</protein>
<keyword evidence="4" id="KW-1185">Reference proteome</keyword>
<accession>A0ABS4JQJ0</accession>
<dbReference type="EC" id="3.4.23.-" evidence="3"/>
<keyword evidence="2" id="KW-1133">Transmembrane helix</keyword>
<feature type="transmembrane region" description="Helical" evidence="2">
    <location>
        <begin position="95"/>
        <end position="116"/>
    </location>
</feature>
<keyword evidence="3" id="KW-0378">Hydrolase</keyword>
<dbReference type="GO" id="GO:0016787">
    <property type="term" value="F:hydrolase activity"/>
    <property type="evidence" value="ECO:0007669"/>
    <property type="project" value="UniProtKB-KW"/>
</dbReference>